<dbReference type="EnsemblMetazoa" id="RPRC008048-RA">
    <property type="protein sequence ID" value="RPRC008048-PA"/>
    <property type="gene ID" value="RPRC008048"/>
</dbReference>
<protein>
    <submittedName>
        <fullName evidence="1">Uncharacterized protein</fullName>
    </submittedName>
</protein>
<dbReference type="Proteomes" id="UP000015103">
    <property type="component" value="Unassembled WGS sequence"/>
</dbReference>
<evidence type="ECO:0000313" key="2">
    <source>
        <dbReference type="Proteomes" id="UP000015103"/>
    </source>
</evidence>
<name>T1HVH8_RHOPR</name>
<sequence length="415" mass="46969">MMRVLRLECPAAKGMESGEVKRPKGLLSDLLDPFINLCQKLLSAITPLPTTIRKVRFRAVLVVFYSAEVMESSRQSLLPKQEVGLPEQSAQRSFSEECKFSPFQSETSVDASFDLGLSKSTLNSTELYEDYDEMEVYGESAGSVEYLEAERPDDVQLEESDTDQSDRLSDGGSVVEAPVSRKSAELAKQKTLMQSTLEGNDCIELEEEVTLDVINAVKSKLETYHEQKEMFKSVHFDFLPGEDLSDLLYSPDDTNETTETTGTKHEIDLLNELKRMKLELKRRNKQLDKATELMKMMKRGLVDRGSYIKMLIQDNKKLRKEVKLSMSERQAIWEQFTNEAQGSQSFHEFDGAQAADLEKECQYAALKISLSHGSHEAECSRRVAGMTKKEGKEAALFLKLNIGKDRAGFFPPTYW</sequence>
<dbReference type="EMBL" id="ACPB03015783">
    <property type="status" value="NOT_ANNOTATED_CDS"/>
    <property type="molecule type" value="Genomic_DNA"/>
</dbReference>
<dbReference type="InParanoid" id="T1HVH8"/>
<dbReference type="EMBL" id="ACPB03015782">
    <property type="status" value="NOT_ANNOTATED_CDS"/>
    <property type="molecule type" value="Genomic_DNA"/>
</dbReference>
<dbReference type="VEuPathDB" id="VectorBase:RPRC008048"/>
<keyword evidence="2" id="KW-1185">Reference proteome</keyword>
<dbReference type="EMBL" id="ACPB03015781">
    <property type="status" value="NOT_ANNOTATED_CDS"/>
    <property type="molecule type" value="Genomic_DNA"/>
</dbReference>
<organism evidence="1 2">
    <name type="scientific">Rhodnius prolixus</name>
    <name type="common">Triatomid bug</name>
    <dbReference type="NCBI Taxonomy" id="13249"/>
    <lineage>
        <taxon>Eukaryota</taxon>
        <taxon>Metazoa</taxon>
        <taxon>Ecdysozoa</taxon>
        <taxon>Arthropoda</taxon>
        <taxon>Hexapoda</taxon>
        <taxon>Insecta</taxon>
        <taxon>Pterygota</taxon>
        <taxon>Neoptera</taxon>
        <taxon>Paraneoptera</taxon>
        <taxon>Hemiptera</taxon>
        <taxon>Heteroptera</taxon>
        <taxon>Panheteroptera</taxon>
        <taxon>Cimicomorpha</taxon>
        <taxon>Reduviidae</taxon>
        <taxon>Triatominae</taxon>
        <taxon>Rhodnius</taxon>
    </lineage>
</organism>
<proteinExistence type="predicted"/>
<dbReference type="AlphaFoldDB" id="T1HVH8"/>
<dbReference type="HOGENOM" id="CLU_662796_0_0_1"/>
<evidence type="ECO:0000313" key="1">
    <source>
        <dbReference type="EnsemblMetazoa" id="RPRC008048-PA"/>
    </source>
</evidence>
<accession>T1HVH8</accession>
<reference evidence="1" key="1">
    <citation type="submission" date="2015-05" db="UniProtKB">
        <authorList>
            <consortium name="EnsemblMetazoa"/>
        </authorList>
    </citation>
    <scope>IDENTIFICATION</scope>
</reference>